<feature type="signal peptide" evidence="2">
    <location>
        <begin position="1"/>
        <end position="22"/>
    </location>
</feature>
<dbReference type="Proteomes" id="UP000645217">
    <property type="component" value="Unassembled WGS sequence"/>
</dbReference>
<feature type="compositionally biased region" description="Pro residues" evidence="1">
    <location>
        <begin position="159"/>
        <end position="168"/>
    </location>
</feature>
<evidence type="ECO:0000256" key="1">
    <source>
        <dbReference type="SAM" id="MobiDB-lite"/>
    </source>
</evidence>
<keyword evidence="5" id="KW-1185">Reference proteome</keyword>
<evidence type="ECO:0000313" key="4">
    <source>
        <dbReference type="EMBL" id="GGL09673.1"/>
    </source>
</evidence>
<feature type="chain" id="PRO_5039387587" description="CBM2 domain-containing protein" evidence="2">
    <location>
        <begin position="23"/>
        <end position="282"/>
    </location>
</feature>
<gene>
    <name evidence="4" type="ORF">GCM10007964_59910</name>
</gene>
<reference evidence="4" key="2">
    <citation type="submission" date="2020-09" db="EMBL/GenBank/DDBJ databases">
        <authorList>
            <person name="Sun Q."/>
            <person name="Ohkuma M."/>
        </authorList>
    </citation>
    <scope>NUCLEOTIDE SEQUENCE</scope>
    <source>
        <strain evidence="4">JCM 13064</strain>
    </source>
</reference>
<name>A0A917RJT8_9ACTN</name>
<dbReference type="SUPFAM" id="SSF49265">
    <property type="entry name" value="Fibronectin type III"/>
    <property type="match status" value="1"/>
</dbReference>
<dbReference type="Gene3D" id="2.60.40.10">
    <property type="entry name" value="Immunoglobulins"/>
    <property type="match status" value="1"/>
</dbReference>
<dbReference type="AlphaFoldDB" id="A0A917RJT8"/>
<evidence type="ECO:0000256" key="2">
    <source>
        <dbReference type="SAM" id="SignalP"/>
    </source>
</evidence>
<keyword evidence="2" id="KW-0732">Signal</keyword>
<feature type="region of interest" description="Disordered" evidence="1">
    <location>
        <begin position="141"/>
        <end position="168"/>
    </location>
</feature>
<accession>A0A917RJT8</accession>
<dbReference type="SUPFAM" id="SSF49384">
    <property type="entry name" value="Carbohydrate-binding domain"/>
    <property type="match status" value="1"/>
</dbReference>
<dbReference type="InterPro" id="IPR012291">
    <property type="entry name" value="CBM2_carb-bd_dom_sf"/>
</dbReference>
<dbReference type="Gene3D" id="2.60.40.290">
    <property type="match status" value="1"/>
</dbReference>
<dbReference type="InterPro" id="IPR001919">
    <property type="entry name" value="CBD2"/>
</dbReference>
<proteinExistence type="predicted"/>
<organism evidence="4 5">
    <name type="scientific">Sphaerisporangium melleum</name>
    <dbReference type="NCBI Taxonomy" id="321316"/>
    <lineage>
        <taxon>Bacteria</taxon>
        <taxon>Bacillati</taxon>
        <taxon>Actinomycetota</taxon>
        <taxon>Actinomycetes</taxon>
        <taxon>Streptosporangiales</taxon>
        <taxon>Streptosporangiaceae</taxon>
        <taxon>Sphaerisporangium</taxon>
    </lineage>
</organism>
<dbReference type="Pfam" id="PF00553">
    <property type="entry name" value="CBM_2"/>
    <property type="match status" value="1"/>
</dbReference>
<dbReference type="GO" id="GO:0004553">
    <property type="term" value="F:hydrolase activity, hydrolyzing O-glycosyl compounds"/>
    <property type="evidence" value="ECO:0007669"/>
    <property type="project" value="InterPro"/>
</dbReference>
<feature type="region of interest" description="Disordered" evidence="1">
    <location>
        <begin position="47"/>
        <end position="70"/>
    </location>
</feature>
<dbReference type="InterPro" id="IPR013783">
    <property type="entry name" value="Ig-like_fold"/>
</dbReference>
<dbReference type="InterPro" id="IPR036116">
    <property type="entry name" value="FN3_sf"/>
</dbReference>
<protein>
    <recommendedName>
        <fullName evidence="3">CBM2 domain-containing protein</fullName>
    </recommendedName>
</protein>
<feature type="domain" description="CBM2" evidence="3">
    <location>
        <begin position="167"/>
        <end position="277"/>
    </location>
</feature>
<dbReference type="GO" id="GO:0005975">
    <property type="term" value="P:carbohydrate metabolic process"/>
    <property type="evidence" value="ECO:0007669"/>
    <property type="project" value="InterPro"/>
</dbReference>
<evidence type="ECO:0000313" key="5">
    <source>
        <dbReference type="Proteomes" id="UP000645217"/>
    </source>
</evidence>
<comment type="caution">
    <text evidence="4">The sequence shown here is derived from an EMBL/GenBank/DDBJ whole genome shotgun (WGS) entry which is preliminary data.</text>
</comment>
<evidence type="ECO:0000259" key="3">
    <source>
        <dbReference type="PROSITE" id="PS51173"/>
    </source>
</evidence>
<sequence length="282" mass="29729">MRFRTPRSWAVLAATLFALALAVVSGGYTASATSVRVAPKVGTGLWSTQTPIPSPSPTGDTVPPSKPTGLRDRCSSDYVGVVFCWDASTDNVAVVGYDVYREGAAGYVKIGTALGPGFGDNDVVIGTSYTYIVVARDAAGNVSEPSDPLRALARDTRPNPSPSPTVTPPPALQCHVTYKYTEWRNGQNAAVTVKNTGTNPISGWTLAIKPGPRALGLISGYGARWSQTGTWLNAQNLSWNRVIPPGGSVRMGFTATFIGTTPLPEYYLLNGVSCSSDTGPRQ</sequence>
<dbReference type="PROSITE" id="PS51173">
    <property type="entry name" value="CBM2"/>
    <property type="match status" value="1"/>
</dbReference>
<dbReference type="InterPro" id="IPR008965">
    <property type="entry name" value="CBM2/CBM3_carb-bd_dom_sf"/>
</dbReference>
<dbReference type="SMART" id="SM00637">
    <property type="entry name" value="CBD_II"/>
    <property type="match status" value="1"/>
</dbReference>
<dbReference type="EMBL" id="BMNT01000039">
    <property type="protein sequence ID" value="GGL09673.1"/>
    <property type="molecule type" value="Genomic_DNA"/>
</dbReference>
<dbReference type="GO" id="GO:0030247">
    <property type="term" value="F:polysaccharide binding"/>
    <property type="evidence" value="ECO:0007669"/>
    <property type="project" value="UniProtKB-UniRule"/>
</dbReference>
<reference evidence="4" key="1">
    <citation type="journal article" date="2014" name="Int. J. Syst. Evol. Microbiol.">
        <title>Complete genome sequence of Corynebacterium casei LMG S-19264T (=DSM 44701T), isolated from a smear-ripened cheese.</title>
        <authorList>
            <consortium name="US DOE Joint Genome Institute (JGI-PGF)"/>
            <person name="Walter F."/>
            <person name="Albersmeier A."/>
            <person name="Kalinowski J."/>
            <person name="Ruckert C."/>
        </authorList>
    </citation>
    <scope>NUCLEOTIDE SEQUENCE</scope>
    <source>
        <strain evidence="4">JCM 13064</strain>
    </source>
</reference>
<dbReference type="RefSeq" id="WP_189166404.1">
    <property type="nucleotide sequence ID" value="NZ_BMNT01000039.1"/>
</dbReference>